<evidence type="ECO:0000313" key="7">
    <source>
        <dbReference type="Proteomes" id="UP000006804"/>
    </source>
</evidence>
<dbReference type="KEGG" id="tta:Theth_1180"/>
<keyword evidence="3" id="KW-0694">RNA-binding</keyword>
<dbReference type="InterPro" id="IPR005510">
    <property type="entry name" value="Csm4"/>
</dbReference>
<keyword evidence="7" id="KW-1185">Reference proteome</keyword>
<dbReference type="PATRIC" id="fig|688269.3.peg.1214"/>
<gene>
    <name evidence="6" type="ORF">Theth_1180</name>
</gene>
<accession>F7YTN0</accession>
<dbReference type="AlphaFoldDB" id="F7YTN0"/>
<dbReference type="eggNOG" id="COG1567">
    <property type="taxonomic scope" value="Bacteria"/>
</dbReference>
<reference evidence="6 7" key="1">
    <citation type="submission" date="2010-11" db="EMBL/GenBank/DDBJ databases">
        <title>The complete genome of Thermotoga thermarum DSM 5069.</title>
        <authorList>
            <consortium name="US DOE Joint Genome Institute (JGI-PGF)"/>
            <person name="Lucas S."/>
            <person name="Copeland A."/>
            <person name="Lapidus A."/>
            <person name="Bruce D."/>
            <person name="Goodwin L."/>
            <person name="Pitluck S."/>
            <person name="Kyrpides N."/>
            <person name="Mavromatis K."/>
            <person name="Ivanova N."/>
            <person name="Zeytun A."/>
            <person name="Brettin T."/>
            <person name="Detter J.C."/>
            <person name="Tapia R."/>
            <person name="Han C."/>
            <person name="Land M."/>
            <person name="Hauser L."/>
            <person name="Markowitz V."/>
            <person name="Cheng J.-F."/>
            <person name="Hugenholtz P."/>
            <person name="Woyke T."/>
            <person name="Wu D."/>
            <person name="Spring S."/>
            <person name="Schroeder M."/>
            <person name="Brambilla E."/>
            <person name="Klenk H.-P."/>
            <person name="Eisen J.A."/>
        </authorList>
    </citation>
    <scope>NUCLEOTIDE SEQUENCE [LARGE SCALE GENOMIC DNA]</scope>
    <source>
        <strain evidence="6 7">DSM 5069</strain>
    </source>
</reference>
<dbReference type="InterPro" id="IPR040932">
    <property type="entry name" value="Csm4_C"/>
</dbReference>
<name>F7YTN0_9THEM</name>
<evidence type="ECO:0000256" key="4">
    <source>
        <dbReference type="ARBA" id="ARBA00023118"/>
    </source>
</evidence>
<dbReference type="OrthoDB" id="9792564at2"/>
<organism evidence="6 7">
    <name type="scientific">Pseudothermotoga thermarum DSM 5069</name>
    <dbReference type="NCBI Taxonomy" id="688269"/>
    <lineage>
        <taxon>Bacteria</taxon>
        <taxon>Thermotogati</taxon>
        <taxon>Thermotogota</taxon>
        <taxon>Thermotogae</taxon>
        <taxon>Thermotogales</taxon>
        <taxon>Thermotogaceae</taxon>
        <taxon>Pseudothermotoga</taxon>
    </lineage>
</organism>
<evidence type="ECO:0000313" key="6">
    <source>
        <dbReference type="EMBL" id="AEH51252.1"/>
    </source>
</evidence>
<dbReference type="STRING" id="688269.Theth_1180"/>
<evidence type="ECO:0000256" key="1">
    <source>
        <dbReference type="ARBA" id="ARBA00005772"/>
    </source>
</evidence>
<protein>
    <recommendedName>
        <fullName evidence="2">CRISPR system Cms protein Csm4</fullName>
    </recommendedName>
</protein>
<feature type="domain" description="Csm4 C-terminal" evidence="5">
    <location>
        <begin position="232"/>
        <end position="318"/>
    </location>
</feature>
<proteinExistence type="inferred from homology"/>
<dbReference type="NCBIfam" id="TIGR01903">
    <property type="entry name" value="cas5_csm4"/>
    <property type="match status" value="1"/>
</dbReference>
<evidence type="ECO:0000256" key="3">
    <source>
        <dbReference type="ARBA" id="ARBA00022884"/>
    </source>
</evidence>
<dbReference type="GO" id="GO:0051607">
    <property type="term" value="P:defense response to virus"/>
    <property type="evidence" value="ECO:0007669"/>
    <property type="project" value="UniProtKB-KW"/>
</dbReference>
<comment type="similarity">
    <text evidence="1">Belongs to the CRISPR-associated Csm4 family.</text>
</comment>
<dbReference type="HOGENOM" id="CLU_062371_0_0_0"/>
<sequence>MKRGKVYKIKLKLNSPFHLGRKEKTHGSVDTISHSDTLFSGIMNCHSLLYGDERTTKLVQAFLEGQPPFRISSTMPYINDIFFVFKPLGMNLKIYAPDEEEKKLKKAKYIPEENLLNGFKGSFTTVGELFVKKEDADKLTPFAIPQERVRVSLDRTSSASNVYYFPTYSYHKNSGLWFYIEILDESVEKEIFAAIKLLGDEGLGGDRSIGLGFFELATAPVPMDLPFAQHDETQLYTTLSLVNPRKGEAEKFRYYDIVNRSGYLYSKGDQGIKRKAVRMFIEGSVFEGEAFGRAVDVTPPSFKEHPALRYGLTFPVPLPKEVSFIDNSLENL</sequence>
<dbReference type="GO" id="GO:0003723">
    <property type="term" value="F:RNA binding"/>
    <property type="evidence" value="ECO:0007669"/>
    <property type="project" value="UniProtKB-KW"/>
</dbReference>
<dbReference type="EMBL" id="CP002351">
    <property type="protein sequence ID" value="AEH51252.1"/>
    <property type="molecule type" value="Genomic_DNA"/>
</dbReference>
<evidence type="ECO:0000256" key="2">
    <source>
        <dbReference type="ARBA" id="ARBA00016109"/>
    </source>
</evidence>
<keyword evidence="4" id="KW-0051">Antiviral defense</keyword>
<evidence type="ECO:0000259" key="5">
    <source>
        <dbReference type="Pfam" id="PF17953"/>
    </source>
</evidence>
<dbReference type="RefSeq" id="WP_013932471.1">
    <property type="nucleotide sequence ID" value="NC_015707.1"/>
</dbReference>
<dbReference type="Proteomes" id="UP000006804">
    <property type="component" value="Chromosome"/>
</dbReference>
<dbReference type="Pfam" id="PF17953">
    <property type="entry name" value="Csm4_C"/>
    <property type="match status" value="1"/>
</dbReference>